<evidence type="ECO:0000256" key="1">
    <source>
        <dbReference type="SAM" id="MobiDB-lite"/>
    </source>
</evidence>
<dbReference type="SUPFAM" id="SSF53300">
    <property type="entry name" value="vWA-like"/>
    <property type="match status" value="1"/>
</dbReference>
<dbReference type="PANTHER" id="PTHR39338">
    <property type="entry name" value="BLL5662 PROTEIN-RELATED"/>
    <property type="match status" value="1"/>
</dbReference>
<dbReference type="PANTHER" id="PTHR39338:SF5">
    <property type="entry name" value="BLR6139 PROTEIN"/>
    <property type="match status" value="1"/>
</dbReference>
<dbReference type="InterPro" id="IPR008912">
    <property type="entry name" value="Uncharacterised_CoxE"/>
</dbReference>
<evidence type="ECO:0000313" key="3">
    <source>
        <dbReference type="Proteomes" id="UP000528457"/>
    </source>
</evidence>
<protein>
    <recommendedName>
        <fullName evidence="4">VWA domain-containing protein</fullName>
    </recommendedName>
</protein>
<feature type="compositionally biased region" description="Low complexity" evidence="1">
    <location>
        <begin position="103"/>
        <end position="113"/>
    </location>
</feature>
<feature type="compositionally biased region" description="Acidic residues" evidence="1">
    <location>
        <begin position="122"/>
        <end position="131"/>
    </location>
</feature>
<proteinExistence type="predicted"/>
<dbReference type="AlphaFoldDB" id="A0A7X0MXD3"/>
<sequence length="489" mass="54997">MQRVFADFIHTLRQQGVPVSPTETLDALKVAELLGLQERNQLRHGLGLVLAKNQQDKQTYEHYFDEFFKFTEVDAHAEGEGSEGEEGSQQEPDESNSDMTARGEGQSEASSSSGQGGGQSEDATDGQEASDDPAVQAQSQLGQMLQAGDAAEIAMAIARAGQQEGVQNIQLFTQKPLFSYRMMNRMGNESLNQELLELDGSNELDQQRLAARLRNAQARLQEQVRDYVEQQYLLYAEAKGQQLRENTLQKVKLTNIDNHYLHQMADLVRKAAKRLASLHSRKRKLRKRGLLDVRKTIAANAAYDGVLFHTRWKTTVVDRPKIMVICDVSGSVSRVARFLLLFVHSLQEVLPRTRSFVFSSDMGEVTDLFKDQNLEEALGEIMSKWANQSTSYDKALGDFSEQALQDVDQKTTVIMLGDARNNNGNGRADIWQKVYLQAGRVLWLNPEHINSWDTGDSIMASYRPYCSELHSCNSLRDLERILGNLLKHS</sequence>
<dbReference type="EMBL" id="JACHHT010000001">
    <property type="protein sequence ID" value="MBB6520787.1"/>
    <property type="molecule type" value="Genomic_DNA"/>
</dbReference>
<accession>A0A7X0MXD3</accession>
<dbReference type="RefSeq" id="WP_166850236.1">
    <property type="nucleotide sequence ID" value="NZ_JAAONY010000001.1"/>
</dbReference>
<dbReference type="InterPro" id="IPR036465">
    <property type="entry name" value="vWFA_dom_sf"/>
</dbReference>
<reference evidence="2 3" key="1">
    <citation type="submission" date="2020-08" db="EMBL/GenBank/DDBJ databases">
        <title>Genomic Encyclopedia of Type Strains, Phase IV (KMG-IV): sequencing the most valuable type-strain genomes for metagenomic binning, comparative biology and taxonomic classification.</title>
        <authorList>
            <person name="Goeker M."/>
        </authorList>
    </citation>
    <scope>NUCLEOTIDE SEQUENCE [LARGE SCALE GENOMIC DNA]</scope>
    <source>
        <strain evidence="2 3">DSM 22368</strain>
    </source>
</reference>
<dbReference type="Proteomes" id="UP000528457">
    <property type="component" value="Unassembled WGS sequence"/>
</dbReference>
<comment type="caution">
    <text evidence="2">The sequence shown here is derived from an EMBL/GenBank/DDBJ whole genome shotgun (WGS) entry which is preliminary data.</text>
</comment>
<organism evidence="2 3">
    <name type="scientific">Pseudoteredinibacter isoporae</name>
    <dbReference type="NCBI Taxonomy" id="570281"/>
    <lineage>
        <taxon>Bacteria</taxon>
        <taxon>Pseudomonadati</taxon>
        <taxon>Pseudomonadota</taxon>
        <taxon>Gammaproteobacteria</taxon>
        <taxon>Cellvibrionales</taxon>
        <taxon>Cellvibrionaceae</taxon>
        <taxon>Pseudoteredinibacter</taxon>
    </lineage>
</organism>
<dbReference type="InParanoid" id="A0A7X0MXD3"/>
<name>A0A7X0MXD3_9GAMM</name>
<gene>
    <name evidence="2" type="ORF">HNR48_001065</name>
</gene>
<evidence type="ECO:0008006" key="4">
    <source>
        <dbReference type="Google" id="ProtNLM"/>
    </source>
</evidence>
<keyword evidence="3" id="KW-1185">Reference proteome</keyword>
<feature type="compositionally biased region" description="Acidic residues" evidence="1">
    <location>
        <begin position="80"/>
        <end position="96"/>
    </location>
</feature>
<feature type="region of interest" description="Disordered" evidence="1">
    <location>
        <begin position="76"/>
        <end position="141"/>
    </location>
</feature>
<dbReference type="Pfam" id="PF05762">
    <property type="entry name" value="VWA_CoxE"/>
    <property type="match status" value="1"/>
</dbReference>
<dbReference type="InterPro" id="IPR011195">
    <property type="entry name" value="UCP010256"/>
</dbReference>
<dbReference type="PIRSF" id="PIRSF010256">
    <property type="entry name" value="CoxE_vWa"/>
    <property type="match status" value="1"/>
</dbReference>
<evidence type="ECO:0000313" key="2">
    <source>
        <dbReference type="EMBL" id="MBB6520787.1"/>
    </source>
</evidence>